<dbReference type="PANTHER" id="PTHR34223">
    <property type="entry name" value="OS11G0201299 PROTEIN"/>
    <property type="match status" value="1"/>
</dbReference>
<dbReference type="Gramene" id="TraesJAG1A03G00094220.1">
    <property type="protein sequence ID" value="TraesJAG1A03G00094220.1"/>
    <property type="gene ID" value="TraesJAG1A03G00094220"/>
</dbReference>
<reference evidence="2" key="1">
    <citation type="submission" date="2018-08" db="EMBL/GenBank/DDBJ databases">
        <authorList>
            <person name="Rossello M."/>
        </authorList>
    </citation>
    <scope>NUCLEOTIDE SEQUENCE [LARGE SCALE GENOMIC DNA]</scope>
    <source>
        <strain evidence="2">cv. Chinese Spring</strain>
    </source>
</reference>
<dbReference type="Gramene" id="TraesJUL1A03G00093600.1">
    <property type="protein sequence ID" value="TraesJUL1A03G00093600.1"/>
    <property type="gene ID" value="TraesJUL1A03G00093600"/>
</dbReference>
<name>A0A3B5XZE5_WHEAT</name>
<feature type="domain" description="F-box" evidence="1">
    <location>
        <begin position="10"/>
        <end position="56"/>
    </location>
</feature>
<dbReference type="Gramene" id="TraesWEE_scaffold_007869_01G000100.1">
    <property type="protein sequence ID" value="TraesWEE_scaffold_007869_01G000100.1"/>
    <property type="gene ID" value="TraesWEE_scaffold_007869_01G000100"/>
</dbReference>
<dbReference type="PANTHER" id="PTHR34223:SF89">
    <property type="entry name" value="F-BOX DOMAIN-CONTAINING PROTEIN"/>
    <property type="match status" value="1"/>
</dbReference>
<dbReference type="InterPro" id="IPR053781">
    <property type="entry name" value="F-box_AtFBL13-like"/>
</dbReference>
<dbReference type="Gramene" id="TraesCS1A02G193100.1">
    <property type="protein sequence ID" value="TraesCS1A02G193100.1"/>
    <property type="gene ID" value="TraesCS1A02G193100"/>
</dbReference>
<protein>
    <recommendedName>
        <fullName evidence="1">F-box domain-containing protein</fullName>
    </recommendedName>
</protein>
<dbReference type="Gramene" id="TraesROB_scaffold_012672_01G000100.1">
    <property type="protein sequence ID" value="TraesROB_scaffold_012672_01G000100.1"/>
    <property type="gene ID" value="TraesROB_scaffold_012672_01G000100"/>
</dbReference>
<dbReference type="RefSeq" id="XP_044328970.1">
    <property type="nucleotide sequence ID" value="XM_044473035.1"/>
</dbReference>
<proteinExistence type="predicted"/>
<dbReference type="Proteomes" id="UP000019116">
    <property type="component" value="Chromosome 1A"/>
</dbReference>
<dbReference type="Gene3D" id="1.20.1280.50">
    <property type="match status" value="1"/>
</dbReference>
<dbReference type="EnsemblPlants" id="TraesCS1A02G193100.1">
    <property type="protein sequence ID" value="TraesCS1A02G193100.1"/>
    <property type="gene ID" value="TraesCS1A02G193100"/>
</dbReference>
<keyword evidence="3" id="KW-1185">Reference proteome</keyword>
<dbReference type="Pfam" id="PF00646">
    <property type="entry name" value="F-box"/>
    <property type="match status" value="1"/>
</dbReference>
<reference evidence="2" key="2">
    <citation type="submission" date="2018-10" db="UniProtKB">
        <authorList>
            <consortium name="EnsemblPlants"/>
        </authorList>
    </citation>
    <scope>IDENTIFICATION</scope>
</reference>
<dbReference type="Gramene" id="TraesMAC1A03G00095640.1">
    <property type="protein sequence ID" value="TraesMAC1A03G00095640.1"/>
    <property type="gene ID" value="TraesMAC1A03G00095640"/>
</dbReference>
<dbReference type="InterPro" id="IPR036047">
    <property type="entry name" value="F-box-like_dom_sf"/>
</dbReference>
<dbReference type="Gramene" id="TraesLAC1A03G00096680.1">
    <property type="protein sequence ID" value="TraesLAC1A03G00096680.1"/>
    <property type="gene ID" value="TraesLAC1A03G00096680"/>
</dbReference>
<gene>
    <name evidence="2" type="primary">LOC123050208</name>
</gene>
<dbReference type="Gramene" id="TraesCLE_scaffold_009731_01G000100.1">
    <property type="protein sequence ID" value="TraesCLE_scaffold_009731_01G000100.1"/>
    <property type="gene ID" value="TraesCLE_scaffold_009731_01G000100"/>
</dbReference>
<dbReference type="Pfam" id="PF24758">
    <property type="entry name" value="LRR_At5g56370"/>
    <property type="match status" value="1"/>
</dbReference>
<organism evidence="2">
    <name type="scientific">Triticum aestivum</name>
    <name type="common">Wheat</name>
    <dbReference type="NCBI Taxonomy" id="4565"/>
    <lineage>
        <taxon>Eukaryota</taxon>
        <taxon>Viridiplantae</taxon>
        <taxon>Streptophyta</taxon>
        <taxon>Embryophyta</taxon>
        <taxon>Tracheophyta</taxon>
        <taxon>Spermatophyta</taxon>
        <taxon>Magnoliopsida</taxon>
        <taxon>Liliopsida</taxon>
        <taxon>Poales</taxon>
        <taxon>Poaceae</taxon>
        <taxon>BOP clade</taxon>
        <taxon>Pooideae</taxon>
        <taxon>Triticodae</taxon>
        <taxon>Triticeae</taxon>
        <taxon>Triticinae</taxon>
        <taxon>Triticum</taxon>
    </lineage>
</organism>
<dbReference type="OMA" id="YERQACY"/>
<dbReference type="Gramene" id="TraesCS1A03G0517500.1">
    <property type="protein sequence ID" value="TraesCS1A03G0517500.1.CDS"/>
    <property type="gene ID" value="TraesCS1A03G0517500"/>
</dbReference>
<dbReference type="Gramene" id="TraesSTA1A03G00094510.1">
    <property type="protein sequence ID" value="TraesSTA1A03G00094510.1"/>
    <property type="gene ID" value="TraesSTA1A03G00094510"/>
</dbReference>
<dbReference type="SUPFAM" id="SSF52047">
    <property type="entry name" value="RNI-like"/>
    <property type="match status" value="1"/>
</dbReference>
<dbReference type="SUPFAM" id="SSF81383">
    <property type="entry name" value="F-box domain"/>
    <property type="match status" value="1"/>
</dbReference>
<evidence type="ECO:0000313" key="3">
    <source>
        <dbReference type="Proteomes" id="UP000019116"/>
    </source>
</evidence>
<dbReference type="InterPro" id="IPR032675">
    <property type="entry name" value="LRR_dom_sf"/>
</dbReference>
<accession>A0A3B5XZE5</accession>
<evidence type="ECO:0000259" key="1">
    <source>
        <dbReference type="PROSITE" id="PS50181"/>
    </source>
</evidence>
<sequence>MPESVVPGGEDRIGALPDDLLRRVLSFLTSRESVCTCVLARRWRHLWKSVPVVRVMAPVPIDREGEEELWFVNSLLFLRDRAPLHEVDIRTYLDDPSAPLNVELWLRYAASCHVRVLRVWVLRVYSRRLQLPNVTLICQHLTVLDFAGMKFEEPTLNFSSCPMLEVLKMYDCKISAEKILCKSLRHLTMEICRFDLYGRTRISCPSLTALKLVDNLGWTPSLESMPLLVTALVRFDEEWYERQACYDHCLNGGYYGDCDDELCPSCLCHGDDCVLLKGLCDATNLKLTSAPQAIICTRDFKWCHTFSKLKTLFLNEWCLAAAFGGLVYFLQHSPILERLTLQLRFDEQQSMDGKDESYKPREQFLVSKNLKVVEIKCRKEDERIHQIVKILVSLGVPPDLIDNQQNSVQSDCSSFEQE</sequence>
<dbReference type="InterPro" id="IPR001810">
    <property type="entry name" value="F-box_dom"/>
</dbReference>
<dbReference type="AlphaFoldDB" id="A0A3B5XZE5"/>
<dbReference type="Gramene" id="TraesCAD_scaffold_043065_01G000100.1">
    <property type="protein sequence ID" value="TraesCAD_scaffold_043065_01G000100.1"/>
    <property type="gene ID" value="TraesCAD_scaffold_043065_01G000100"/>
</dbReference>
<dbReference type="PaxDb" id="4565-Traes_1AL_52123E5CB.2"/>
<dbReference type="KEGG" id="taes:123050208"/>
<dbReference type="GeneID" id="123050208"/>
<dbReference type="InterPro" id="IPR053197">
    <property type="entry name" value="F-box_SCFL_complex_component"/>
</dbReference>
<dbReference type="OrthoDB" id="612216at2759"/>
<dbReference type="Gene3D" id="3.80.10.10">
    <property type="entry name" value="Ribonuclease Inhibitor"/>
    <property type="match status" value="1"/>
</dbReference>
<evidence type="ECO:0000313" key="2">
    <source>
        <dbReference type="EnsemblPlants" id="TraesCS1A02G193100.1"/>
    </source>
</evidence>
<dbReference type="PROSITE" id="PS50181">
    <property type="entry name" value="FBOX"/>
    <property type="match status" value="1"/>
</dbReference>
<dbReference type="CDD" id="cd22160">
    <property type="entry name" value="F-box_AtFBL13-like"/>
    <property type="match status" value="1"/>
</dbReference>
<dbReference type="InterPro" id="IPR055411">
    <property type="entry name" value="LRR_FXL15/At3g58940/PEG3-like"/>
</dbReference>